<dbReference type="RefSeq" id="WP_130289636.1">
    <property type="nucleotide sequence ID" value="NZ_SHKL01000001.1"/>
</dbReference>
<dbReference type="EMBL" id="SHKL01000001">
    <property type="protein sequence ID" value="RZT85120.1"/>
    <property type="molecule type" value="Genomic_DNA"/>
</dbReference>
<evidence type="ECO:0000313" key="1">
    <source>
        <dbReference type="EMBL" id="RZT85120.1"/>
    </source>
</evidence>
<sequence>MTTAACPSPSTTRSATTDARLTGTRVTTFVRTAWLRWWERRDVLIPVGPEPAGPWAAADRPDRDRARIRVELARG</sequence>
<accession>A0A4V2FQK6</accession>
<gene>
    <name evidence="1" type="ORF">EV383_1984</name>
</gene>
<reference evidence="1 2" key="1">
    <citation type="submission" date="2019-02" db="EMBL/GenBank/DDBJ databases">
        <title>Sequencing the genomes of 1000 actinobacteria strains.</title>
        <authorList>
            <person name="Klenk H.-P."/>
        </authorList>
    </citation>
    <scope>NUCLEOTIDE SEQUENCE [LARGE SCALE GENOMIC DNA]</scope>
    <source>
        <strain evidence="1 2">DSM 45779</strain>
    </source>
</reference>
<name>A0A4V2FQK6_PSEST</name>
<comment type="caution">
    <text evidence="1">The sequence shown here is derived from an EMBL/GenBank/DDBJ whole genome shotgun (WGS) entry which is preliminary data.</text>
</comment>
<protein>
    <submittedName>
        <fullName evidence="1">Uncharacterized protein</fullName>
    </submittedName>
</protein>
<keyword evidence="2" id="KW-1185">Reference proteome</keyword>
<organism evidence="1 2">
    <name type="scientific">Pseudonocardia sediminis</name>
    <dbReference type="NCBI Taxonomy" id="1397368"/>
    <lineage>
        <taxon>Bacteria</taxon>
        <taxon>Bacillati</taxon>
        <taxon>Actinomycetota</taxon>
        <taxon>Actinomycetes</taxon>
        <taxon>Pseudonocardiales</taxon>
        <taxon>Pseudonocardiaceae</taxon>
        <taxon>Pseudonocardia</taxon>
    </lineage>
</organism>
<proteinExistence type="predicted"/>
<evidence type="ECO:0000313" key="2">
    <source>
        <dbReference type="Proteomes" id="UP000291591"/>
    </source>
</evidence>
<dbReference type="AlphaFoldDB" id="A0A4V2FQK6"/>
<dbReference type="Proteomes" id="UP000291591">
    <property type="component" value="Unassembled WGS sequence"/>
</dbReference>